<dbReference type="SUPFAM" id="SSF56235">
    <property type="entry name" value="N-terminal nucleophile aminohydrolases (Ntn hydrolases)"/>
    <property type="match status" value="1"/>
</dbReference>
<dbReference type="GO" id="GO:0052699">
    <property type="term" value="P:ergothioneine biosynthetic process"/>
    <property type="evidence" value="ECO:0007669"/>
    <property type="project" value="UniProtKB-UniRule"/>
</dbReference>
<dbReference type="PANTHER" id="PTHR43187">
    <property type="entry name" value="GLUTAMINE AMIDOTRANSFERASE DUG3-RELATED"/>
    <property type="match status" value="1"/>
</dbReference>
<evidence type="ECO:0000313" key="5">
    <source>
        <dbReference type="Proteomes" id="UP000239352"/>
    </source>
</evidence>
<dbReference type="UniPathway" id="UPA01014"/>
<dbReference type="InterPro" id="IPR017932">
    <property type="entry name" value="GATase_2_dom"/>
</dbReference>
<keyword evidence="5" id="KW-1185">Reference proteome</keyword>
<dbReference type="InParanoid" id="A0A2T0GX94"/>
<dbReference type="Gene3D" id="3.60.20.10">
    <property type="entry name" value="Glutamine Phosphoribosylpyrophosphate, subunit 1, domain 1"/>
    <property type="match status" value="1"/>
</dbReference>
<dbReference type="HAMAP" id="MF_02036">
    <property type="entry name" value="EgtC"/>
    <property type="match status" value="1"/>
</dbReference>
<dbReference type="InterPro" id="IPR029055">
    <property type="entry name" value="Ntn_hydrolases_N"/>
</dbReference>
<keyword evidence="2" id="KW-0378">Hydrolase</keyword>
<keyword evidence="1 2" id="KW-0315">Glutamine amidotransferase</keyword>
<gene>
    <name evidence="2 4" type="primary">egtC</name>
    <name evidence="4" type="ORF">CEP50_08955</name>
</gene>
<dbReference type="InterPro" id="IPR026869">
    <property type="entry name" value="EgtC-like"/>
</dbReference>
<reference evidence="4 5" key="1">
    <citation type="submission" date="2018-03" db="EMBL/GenBank/DDBJ databases">
        <title>Actinopolyspora mortivallis from Sahara, screening for active biomolecules.</title>
        <authorList>
            <person name="Selama O."/>
            <person name="Wellington E.M.H."/>
            <person name="Hacene H."/>
        </authorList>
    </citation>
    <scope>NUCLEOTIDE SEQUENCE [LARGE SCALE GENOMIC DNA]</scope>
    <source>
        <strain evidence="4 5">M5A</strain>
    </source>
</reference>
<dbReference type="Proteomes" id="UP000239352">
    <property type="component" value="Unassembled WGS sequence"/>
</dbReference>
<dbReference type="PROSITE" id="PS51278">
    <property type="entry name" value="GATASE_TYPE_2"/>
    <property type="match status" value="1"/>
</dbReference>
<comment type="catalytic activity">
    <reaction evidence="2">
        <text>gamma-L-glutamyl-hercynylcysteine S-oxide + H2O = S-(hercyn-2-yl)-L-cysteine S-oxide + L-glutamate</text>
        <dbReference type="Rhea" id="RHEA:42684"/>
        <dbReference type="ChEBI" id="CHEBI:15377"/>
        <dbReference type="ChEBI" id="CHEBI:29985"/>
        <dbReference type="ChEBI" id="CHEBI:82703"/>
        <dbReference type="ChEBI" id="CHEBI:82706"/>
        <dbReference type="EC" id="3.5.1.118"/>
    </reaction>
</comment>
<dbReference type="CDD" id="cd01908">
    <property type="entry name" value="YafJ"/>
    <property type="match status" value="1"/>
</dbReference>
<dbReference type="EMBL" id="PVSR01000010">
    <property type="protein sequence ID" value="PRW63731.1"/>
    <property type="molecule type" value="Genomic_DNA"/>
</dbReference>
<accession>A0A2T0GX94</accession>
<proteinExistence type="inferred from homology"/>
<evidence type="ECO:0000256" key="2">
    <source>
        <dbReference type="HAMAP-Rule" id="MF_02036"/>
    </source>
</evidence>
<dbReference type="GO" id="GO:0016811">
    <property type="term" value="F:hydrolase activity, acting on carbon-nitrogen (but not peptide) bonds, in linear amides"/>
    <property type="evidence" value="ECO:0007669"/>
    <property type="project" value="UniProtKB-UniRule"/>
</dbReference>
<dbReference type="RefSeq" id="WP_106113473.1">
    <property type="nucleotide sequence ID" value="NZ_PVSR01000010.1"/>
</dbReference>
<dbReference type="EC" id="3.5.1.118" evidence="2"/>
<dbReference type="STRING" id="1050202.GCA_000384035_01883"/>
<feature type="domain" description="Glutamine amidotransferase type-2" evidence="3">
    <location>
        <begin position="2"/>
        <end position="268"/>
    </location>
</feature>
<dbReference type="NCBIfam" id="TIGR03442">
    <property type="entry name" value="ergothioneine biosynthesis protein EgtC"/>
    <property type="match status" value="1"/>
</dbReference>
<evidence type="ECO:0000256" key="1">
    <source>
        <dbReference type="ARBA" id="ARBA00022962"/>
    </source>
</evidence>
<comment type="caution">
    <text evidence="4">The sequence shown here is derived from an EMBL/GenBank/DDBJ whole genome shotgun (WGS) entry which is preliminary data.</text>
</comment>
<dbReference type="Pfam" id="PF13230">
    <property type="entry name" value="GATase_4"/>
    <property type="match status" value="1"/>
</dbReference>
<dbReference type="PANTHER" id="PTHR43187:SF2">
    <property type="entry name" value="GAMMA-GLUTAMYL-HERCYNYLCYSTEINE SULFOXIDE HYDROLASE"/>
    <property type="match status" value="1"/>
</dbReference>
<dbReference type="InterPro" id="IPR032889">
    <property type="entry name" value="EgtC_Actinobacteria"/>
</dbReference>
<name>A0A2T0GX94_ACTMO</name>
<organism evidence="4 5">
    <name type="scientific">Actinopolyspora mortivallis</name>
    <dbReference type="NCBI Taxonomy" id="33906"/>
    <lineage>
        <taxon>Bacteria</taxon>
        <taxon>Bacillati</taxon>
        <taxon>Actinomycetota</taxon>
        <taxon>Actinomycetes</taxon>
        <taxon>Actinopolysporales</taxon>
        <taxon>Actinopolysporaceae</taxon>
        <taxon>Actinopolyspora</taxon>
    </lineage>
</organism>
<dbReference type="InterPro" id="IPR052373">
    <property type="entry name" value="Gamma-glu_amide_hydrolase"/>
</dbReference>
<protein>
    <recommendedName>
        <fullName evidence="2">Gamma-glutamyl-hercynylcysteine sulfoxide hydrolase</fullName>
        <ecNumber evidence="2">3.5.1.118</ecNumber>
    </recommendedName>
    <alternativeName>
        <fullName evidence="2">Gamma-glutamyl hercynylcysteine S-oxide hydrolase</fullName>
    </alternativeName>
</protein>
<sequence>MCRHVGYLGPRVGLDELLLRPAHSLLEQSWAPNDMRGGGTVNVDGFGVGWYQPATPVPKRYRAAGPMWADDNLPDVAESVAAGAVVGAVRSASRSTPVVHTACAPFTAGPWLFSHNGRVPGWPHSLVDLVDKLDSTELAELEAPVDSALVWALLRHRLTEGSPPADAVRDTLVDVVTAVPDARMNLLLTDGNTLIATTWTHSLSVCRTAEAVLVASEPFELPPAVSGEAHAGAEQPPWESVPDGCLVVADRVTTSRTALFETPEPESG</sequence>
<evidence type="ECO:0000313" key="4">
    <source>
        <dbReference type="EMBL" id="PRW63731.1"/>
    </source>
</evidence>
<evidence type="ECO:0000259" key="3">
    <source>
        <dbReference type="PROSITE" id="PS51278"/>
    </source>
</evidence>
<dbReference type="AlphaFoldDB" id="A0A2T0GX94"/>
<comment type="function">
    <text evidence="2">Catalyzes the hydrolysis of the gamma-glutamyl amide bond of hercynyl-gamma-L-glutamyl-L-cysteine sulfoxide to produce hercynylcysteine sulfoxide, a step in the biosynthesis pathway of ergothioneine.</text>
</comment>
<dbReference type="InterPro" id="IPR017808">
    <property type="entry name" value="EgtC"/>
</dbReference>
<comment type="pathway">
    <text evidence="2">Amino-acid biosynthesis; ergothioneine biosynthesis.</text>
</comment>